<gene>
    <name evidence="2" type="ORF">QGN23_11280</name>
</gene>
<dbReference type="RefSeq" id="WP_282904403.1">
    <property type="nucleotide sequence ID" value="NZ_CP124855.1"/>
</dbReference>
<accession>A0ABY8RCV7</accession>
<dbReference type="EMBL" id="CP124855">
    <property type="protein sequence ID" value="WHF51008.1"/>
    <property type="molecule type" value="Genomic_DNA"/>
</dbReference>
<proteinExistence type="predicted"/>
<sequence>MKKLLTLSIAVYGASLQLNAQTLVYNDKLLVQLTKNQAVRLASNESYLNSYEKQKKIYDDVNQKIAQIVAIQEYIYDKLTNVNSAIRQGKQLYYLSKTFAQIGINANDVLSLTAQHPEYAILLNRFYIGATQELLKMQSELTNDILHEENDFLMDPYDRQELIQNLSTKAQMINGYLICIKIRLKNAKKTPYIYQIPTINTYVNLDRMIVKGIIEKYKFILSVK</sequence>
<name>A0ABY8RCV7_9FLAO</name>
<evidence type="ECO:0000313" key="3">
    <source>
        <dbReference type="Proteomes" id="UP001241656"/>
    </source>
</evidence>
<feature type="signal peptide" evidence="1">
    <location>
        <begin position="1"/>
        <end position="20"/>
    </location>
</feature>
<dbReference type="Proteomes" id="UP001241656">
    <property type="component" value="Chromosome"/>
</dbReference>
<keyword evidence="3" id="KW-1185">Reference proteome</keyword>
<feature type="chain" id="PRO_5045111942" evidence="1">
    <location>
        <begin position="21"/>
        <end position="224"/>
    </location>
</feature>
<keyword evidence="1" id="KW-0732">Signal</keyword>
<reference evidence="2 3" key="1">
    <citation type="submission" date="2023-05" db="EMBL/GenBank/DDBJ databases">
        <title>Genomic insight into Chryseobacterium sp. wdc7 isolated forest soil (Gotjawal).</title>
        <authorList>
            <person name="Park S.-J."/>
        </authorList>
    </citation>
    <scope>NUCLEOTIDE SEQUENCE [LARGE SCALE GENOMIC DNA]</scope>
    <source>
        <strain evidence="3">wdc7</strain>
    </source>
</reference>
<evidence type="ECO:0000313" key="2">
    <source>
        <dbReference type="EMBL" id="WHF51008.1"/>
    </source>
</evidence>
<evidence type="ECO:0000256" key="1">
    <source>
        <dbReference type="SAM" id="SignalP"/>
    </source>
</evidence>
<organism evidence="2 3">
    <name type="scientific">Chryseobacterium gotjawalense</name>
    <dbReference type="NCBI Taxonomy" id="3042315"/>
    <lineage>
        <taxon>Bacteria</taxon>
        <taxon>Pseudomonadati</taxon>
        <taxon>Bacteroidota</taxon>
        <taxon>Flavobacteriia</taxon>
        <taxon>Flavobacteriales</taxon>
        <taxon>Weeksellaceae</taxon>
        <taxon>Chryseobacterium group</taxon>
        <taxon>Chryseobacterium</taxon>
    </lineage>
</organism>
<protein>
    <submittedName>
        <fullName evidence="2">Uncharacterized protein</fullName>
    </submittedName>
</protein>